<evidence type="ECO:0000256" key="2">
    <source>
        <dbReference type="ARBA" id="ARBA00023239"/>
    </source>
</evidence>
<dbReference type="GO" id="GO:0008797">
    <property type="term" value="F:aspartate ammonia-lyase activity"/>
    <property type="evidence" value="ECO:0007669"/>
    <property type="project" value="UniProtKB-EC"/>
</dbReference>
<dbReference type="InterPro" id="IPR051546">
    <property type="entry name" value="Aspartate_Ammonia-Lyase"/>
</dbReference>
<keyword evidence="6" id="KW-1185">Reference proteome</keyword>
<dbReference type="KEGG" id="tep:TepRe1_0646"/>
<dbReference type="PRINTS" id="PR00145">
    <property type="entry name" value="ARGSUCLYASE"/>
</dbReference>
<proteinExistence type="predicted"/>
<dbReference type="Gene3D" id="1.10.40.30">
    <property type="entry name" value="Fumarase/aspartase (C-terminal domain)"/>
    <property type="match status" value="1"/>
</dbReference>
<dbReference type="GO" id="GO:0006531">
    <property type="term" value="P:aspartate metabolic process"/>
    <property type="evidence" value="ECO:0007669"/>
    <property type="project" value="TreeGrafter"/>
</dbReference>
<dbReference type="Proteomes" id="UP000010802">
    <property type="component" value="Chromosome"/>
</dbReference>
<evidence type="ECO:0000256" key="1">
    <source>
        <dbReference type="ARBA" id="ARBA00022605"/>
    </source>
</evidence>
<keyword evidence="1" id="KW-0028">Amino-acid biosynthesis</keyword>
<dbReference type="STRING" id="1209989.TepRe1_0646"/>
<dbReference type="Pfam" id="PF00206">
    <property type="entry name" value="Lyase_1"/>
    <property type="match status" value="1"/>
</dbReference>
<feature type="domain" description="Fumarase C C-terminal" evidence="4">
    <location>
        <begin position="407"/>
        <end position="460"/>
    </location>
</feature>
<dbReference type="GO" id="GO:0006099">
    <property type="term" value="P:tricarboxylic acid cycle"/>
    <property type="evidence" value="ECO:0007669"/>
    <property type="project" value="InterPro"/>
</dbReference>
<dbReference type="FunFam" id="1.10.275.10:FF:000001">
    <property type="entry name" value="Fumarate hydratase, mitochondrial"/>
    <property type="match status" value="1"/>
</dbReference>
<dbReference type="Gene3D" id="1.20.200.10">
    <property type="entry name" value="Fumarase/aspartase (Central domain)"/>
    <property type="match status" value="1"/>
</dbReference>
<dbReference type="Gene3D" id="1.10.275.10">
    <property type="entry name" value="Fumarase/aspartase (N-terminal domain)"/>
    <property type="match status" value="1"/>
</dbReference>
<dbReference type="InterPro" id="IPR024083">
    <property type="entry name" value="Fumarase/histidase_N"/>
</dbReference>
<accession>F4LW58</accession>
<evidence type="ECO:0000313" key="6">
    <source>
        <dbReference type="Proteomes" id="UP000010802"/>
    </source>
</evidence>
<dbReference type="AlphaFoldDB" id="F4LW58"/>
<dbReference type="SUPFAM" id="SSF48557">
    <property type="entry name" value="L-aspartase-like"/>
    <property type="match status" value="1"/>
</dbReference>
<dbReference type="RefSeq" id="WP_013777757.1">
    <property type="nucleotide sequence ID" value="NC_015519.1"/>
</dbReference>
<dbReference type="KEGG" id="tae:TepiRe1_0702"/>
<keyword evidence="2 5" id="KW-0456">Lyase</keyword>
<dbReference type="PRINTS" id="PR00149">
    <property type="entry name" value="FUMRATELYASE"/>
</dbReference>
<name>F4LW58_TEPAE</name>
<accession>L0RWQ8</accession>
<evidence type="ECO:0000313" key="5">
    <source>
        <dbReference type="EMBL" id="CCP25395.1"/>
    </source>
</evidence>
<sequence length="466" mass="50167">MAAFRMEHDLIGSKKVPKDAYYGIQTLRAVENFNITGCPSHRKLILAVAMVKKAAAMSNMKLGLLNEKKGSAIIQAADEILDGKFADQFVVDAIQGGAGTSVNMNVNEVIANRAIEILGGEKGDYDIISPNTDVNMSQSTNDVYPTAIRIATISLAKNLLSEMELLKNALLKKADEFDDVVKVGRTQLQDAVPIRLGQEFEAYAQAIGRDLARIKSSLEALHEINLGATAIGTGLNAKVEYIELAIENLRNISGIPLRKAVNLIDATQNTDVLAAFSSTLKILAINLSKIANDLRLMSSGPRAGIAEIKLPAMQPGSSIMPGKVNPVIPEVVNQVAFQVIGNDHTISLAVEAGQLELNAMEPVITYNLLQSIEILTNAIKTFREKCIVGITANRERCQEMVEKSVGIITALIPHIGYEKASQLAKEIAASDETVPELIAKKNLLPQNVINNVLSPKAMTEPGILCG</sequence>
<dbReference type="InterPro" id="IPR022761">
    <property type="entry name" value="Fumarate_lyase_N"/>
</dbReference>
<dbReference type="OrthoDB" id="9802809at2"/>
<dbReference type="GO" id="GO:0008652">
    <property type="term" value="P:amino acid biosynthetic process"/>
    <property type="evidence" value="ECO:0007669"/>
    <property type="project" value="UniProtKB-KW"/>
</dbReference>
<dbReference type="Pfam" id="PF10415">
    <property type="entry name" value="FumaraseC_C"/>
    <property type="match status" value="1"/>
</dbReference>
<dbReference type="InterPro" id="IPR020557">
    <property type="entry name" value="Fumarate_lyase_CS"/>
</dbReference>
<dbReference type="NCBIfam" id="NF008909">
    <property type="entry name" value="PRK12273.1"/>
    <property type="match status" value="1"/>
</dbReference>
<dbReference type="EMBL" id="HF563609">
    <property type="protein sequence ID" value="CCP25395.1"/>
    <property type="molecule type" value="Genomic_DNA"/>
</dbReference>
<dbReference type="InterPro" id="IPR018951">
    <property type="entry name" value="Fumarase_C_C"/>
</dbReference>
<dbReference type="eggNOG" id="COG1027">
    <property type="taxonomic scope" value="Bacteria"/>
</dbReference>
<dbReference type="CDD" id="cd01357">
    <property type="entry name" value="Aspartase"/>
    <property type="match status" value="1"/>
</dbReference>
<organism evidence="5 6">
    <name type="scientific">Tepidanaerobacter acetatoxydans (strain DSM 21804 / JCM 16047 / Re1)</name>
    <dbReference type="NCBI Taxonomy" id="1209989"/>
    <lineage>
        <taxon>Bacteria</taxon>
        <taxon>Bacillati</taxon>
        <taxon>Bacillota</taxon>
        <taxon>Clostridia</taxon>
        <taxon>Thermosediminibacterales</taxon>
        <taxon>Tepidanaerobacteraceae</taxon>
        <taxon>Tepidanaerobacter</taxon>
    </lineage>
</organism>
<dbReference type="PANTHER" id="PTHR42696">
    <property type="entry name" value="ASPARTATE AMMONIA-LYASE"/>
    <property type="match status" value="1"/>
</dbReference>
<dbReference type="FunFam" id="1.20.200.10:FF:000001">
    <property type="entry name" value="Fumarate hydratase, mitochondrial"/>
    <property type="match status" value="1"/>
</dbReference>
<dbReference type="GO" id="GO:0005829">
    <property type="term" value="C:cytosol"/>
    <property type="evidence" value="ECO:0007669"/>
    <property type="project" value="TreeGrafter"/>
</dbReference>
<evidence type="ECO:0000259" key="3">
    <source>
        <dbReference type="Pfam" id="PF00206"/>
    </source>
</evidence>
<protein>
    <submittedName>
        <fullName evidence="5">Aspartate ammonia-lyase (Aspartase)</fullName>
        <ecNumber evidence="5">4.3.1.1</ecNumber>
    </submittedName>
</protein>
<dbReference type="HOGENOM" id="CLU_021594_4_1_9"/>
<dbReference type="PROSITE" id="PS00163">
    <property type="entry name" value="FUMARATE_LYASES"/>
    <property type="match status" value="1"/>
</dbReference>
<dbReference type="InterPro" id="IPR008948">
    <property type="entry name" value="L-Aspartase-like"/>
</dbReference>
<gene>
    <name evidence="5" type="primary">aspA</name>
    <name evidence="5" type="ordered locus">TEPIRE1_0702</name>
</gene>
<dbReference type="PATRIC" id="fig|1209989.3.peg.765"/>
<feature type="domain" description="Fumarate lyase N-terminal" evidence="3">
    <location>
        <begin position="13"/>
        <end position="341"/>
    </location>
</feature>
<evidence type="ECO:0000259" key="4">
    <source>
        <dbReference type="Pfam" id="PF10415"/>
    </source>
</evidence>
<reference evidence="6" key="1">
    <citation type="journal article" date="2013" name="Genome Announc.">
        <title>First genome sequence of a syntrophic acetate-oxidizing bacterium, Tepidanaerobacter acetatoxydans strain Re1.</title>
        <authorList>
            <person name="Manzoor S."/>
            <person name="Bongcam-Rudloff E."/>
            <person name="Schnurer A."/>
            <person name="Muller B."/>
        </authorList>
    </citation>
    <scope>NUCLEOTIDE SEQUENCE [LARGE SCALE GENOMIC DNA]</scope>
    <source>
        <strain evidence="6">Re1</strain>
    </source>
</reference>
<dbReference type="InterPro" id="IPR000362">
    <property type="entry name" value="Fumarate_lyase_fam"/>
</dbReference>
<dbReference type="EC" id="4.3.1.1" evidence="5"/>
<dbReference type="PANTHER" id="PTHR42696:SF2">
    <property type="entry name" value="ASPARTATE AMMONIA-LYASE"/>
    <property type="match status" value="1"/>
</dbReference>